<dbReference type="InterPro" id="IPR022083">
    <property type="entry name" value="KBP"/>
</dbReference>
<reference evidence="6" key="2">
    <citation type="submission" date="2011-02" db="EMBL/GenBank/DDBJ databases">
        <authorList>
            <person name="MacLean D."/>
        </authorList>
    </citation>
    <scope>NUCLEOTIDE SEQUENCE</scope>
</reference>
<organism evidence="6">
    <name type="scientific">Albugo laibachii Nc14</name>
    <dbReference type="NCBI Taxonomy" id="890382"/>
    <lineage>
        <taxon>Eukaryota</taxon>
        <taxon>Sar</taxon>
        <taxon>Stramenopiles</taxon>
        <taxon>Oomycota</taxon>
        <taxon>Peronosporomycetes</taxon>
        <taxon>Albuginales</taxon>
        <taxon>Albuginaceae</taxon>
        <taxon>Albugo</taxon>
    </lineage>
</organism>
<evidence type="ECO:0000256" key="5">
    <source>
        <dbReference type="ARBA" id="ARBA00023212"/>
    </source>
</evidence>
<dbReference type="PANTHER" id="PTHR46321">
    <property type="entry name" value="KIF1-BINDING PROTEIN"/>
    <property type="match status" value="1"/>
</dbReference>
<comment type="similarity">
    <text evidence="2">Belongs to the KIF-binding protein family.</text>
</comment>
<evidence type="ECO:0000256" key="1">
    <source>
        <dbReference type="ARBA" id="ARBA00004245"/>
    </source>
</evidence>
<dbReference type="GO" id="GO:0005856">
    <property type="term" value="C:cytoskeleton"/>
    <property type="evidence" value="ECO:0007669"/>
    <property type="project" value="UniProtKB-SubCell"/>
</dbReference>
<dbReference type="AlphaFoldDB" id="F0W9L8"/>
<comment type="subcellular location">
    <subcellularLocation>
        <location evidence="1">Cytoplasm</location>
        <location evidence="1">Cytoskeleton</location>
    </subcellularLocation>
</comment>
<name>F0W9L8_9STRA</name>
<keyword evidence="4" id="KW-0963">Cytoplasm</keyword>
<keyword evidence="5" id="KW-0206">Cytoskeleton</keyword>
<evidence type="ECO:0000256" key="4">
    <source>
        <dbReference type="ARBA" id="ARBA00022490"/>
    </source>
</evidence>
<gene>
    <name evidence="6" type="primary">AlNc14C40G3473</name>
    <name evidence="6" type="ORF">ALNC14_039790</name>
</gene>
<dbReference type="Pfam" id="PF12309">
    <property type="entry name" value="KBP_C"/>
    <property type="match status" value="1"/>
</dbReference>
<sequence>MRKGAGFSSCYRRIRALCYQVWEVDWTPGNLVYQPRFYREIAMSVDEELTTMEQEDLESLIHRAEVCAKQVPLNPDPHTSIYCAIKMLQIHLKQPGTPMAKALMQSKLGIYYIKVNDSDHAQEAFNEALDYFFPQLAQFASACSASDACQNPEKMSTDVGGCRIKVQSMTIVHAERHTKNVLDGPFRDLVIDMLTQLGMLSYDRSDSIRALCFFCACEKLCSDSSSPIIATQTHIQFYLAQVYGSLQCHFESATYCVLTLAYQLRSRLSSQLHTLLEFDLEDWISNALQLVQFFLERGSQTYPASVMLLASEVILYQEKIAVCDAKTKCRLSAEVQLSWALLQQRVLDQAYDADFSKHGDNVSVKEMAEVLKLILDFKDQQTSIWLQLEHSGEVIMHCEWSKMRYLDPLTIRSYNDAVKVFCLGMKACEFAKNHFQMDGFVSTHIRICQIQSKLFDRLSRFESDPKRQYSVQLRRYQTLRTILDADINVNAFGDLVQQVAYEGGEILADLYDRKSALEASRSNSGSSSGRGTMHVSRAILCYEKYVRCFYAPDTTAIPRGDFAKLPKDPKSMSADDMRNLLLGYFALARLYSKVSFKNDAVKTREFWRIGLEYFETIVHLKKRFTESHESEGCKLHEQFKTEFTLTEEMLQLLPEKINQLVYRGNQL</sequence>
<dbReference type="PANTHER" id="PTHR46321:SF1">
    <property type="entry name" value="KIF-BINDING PROTEIN"/>
    <property type="match status" value="1"/>
</dbReference>
<evidence type="ECO:0000256" key="2">
    <source>
        <dbReference type="ARBA" id="ARBA00010305"/>
    </source>
</evidence>
<evidence type="ECO:0000313" key="6">
    <source>
        <dbReference type="EMBL" id="CCA17836.1"/>
    </source>
</evidence>
<evidence type="ECO:0000256" key="3">
    <source>
        <dbReference type="ARBA" id="ARBA00016840"/>
    </source>
</evidence>
<reference evidence="6" key="1">
    <citation type="journal article" date="2011" name="PLoS Biol.">
        <title>Gene gain and loss during evolution of obligate parasitism in the white rust pathogen of Arabidopsis thaliana.</title>
        <authorList>
            <person name="Kemen E."/>
            <person name="Gardiner A."/>
            <person name="Schultz-Larsen T."/>
            <person name="Kemen A.C."/>
            <person name="Balmuth A.L."/>
            <person name="Robert-Seilaniantz A."/>
            <person name="Bailey K."/>
            <person name="Holub E."/>
            <person name="Studholme D.J."/>
            <person name="Maclean D."/>
            <person name="Jones J.D."/>
        </authorList>
    </citation>
    <scope>NUCLEOTIDE SEQUENCE</scope>
</reference>
<dbReference type="EMBL" id="FR824085">
    <property type="protein sequence ID" value="CCA17836.1"/>
    <property type="molecule type" value="Genomic_DNA"/>
</dbReference>
<protein>
    <recommendedName>
        <fullName evidence="3">KIF-binding protein</fullName>
    </recommendedName>
</protein>
<accession>F0W9L8</accession>
<dbReference type="HOGENOM" id="CLU_028944_0_0_1"/>
<proteinExistence type="inferred from homology"/>